<comment type="caution">
    <text evidence="1">The sequence shown here is derived from an EMBL/GenBank/DDBJ whole genome shotgun (WGS) entry which is preliminary data.</text>
</comment>
<proteinExistence type="predicted"/>
<sequence length="79" mass="9075">MTYSVEFYSEQNKTFLNFQISNPDMRRRVLTKCFSNSDEIIVSAMRIAFTFTVKFSHKRNALVNLTPSVDGSTALCLEN</sequence>
<dbReference type="Proteomes" id="UP000054653">
    <property type="component" value="Unassembled WGS sequence"/>
</dbReference>
<evidence type="ECO:0000313" key="2">
    <source>
        <dbReference type="Proteomes" id="UP000054653"/>
    </source>
</evidence>
<keyword evidence="2" id="KW-1185">Reference proteome</keyword>
<organism evidence="1 2">
    <name type="scientific">Trichinella britovi</name>
    <name type="common">Parasitic roundworm</name>
    <dbReference type="NCBI Taxonomy" id="45882"/>
    <lineage>
        <taxon>Eukaryota</taxon>
        <taxon>Metazoa</taxon>
        <taxon>Ecdysozoa</taxon>
        <taxon>Nematoda</taxon>
        <taxon>Enoplea</taxon>
        <taxon>Dorylaimia</taxon>
        <taxon>Trichinellida</taxon>
        <taxon>Trichinellidae</taxon>
        <taxon>Trichinella</taxon>
    </lineage>
</organism>
<accession>A0A0V1CI96</accession>
<dbReference type="AlphaFoldDB" id="A0A0V1CI96"/>
<gene>
    <name evidence="1" type="ORF">T03_4136</name>
</gene>
<evidence type="ECO:0000313" key="1">
    <source>
        <dbReference type="EMBL" id="KRY49003.1"/>
    </source>
</evidence>
<protein>
    <submittedName>
        <fullName evidence="1">Uncharacterized protein</fullName>
    </submittedName>
</protein>
<name>A0A0V1CI96_TRIBR</name>
<dbReference type="EMBL" id="JYDI01000189">
    <property type="protein sequence ID" value="KRY49003.1"/>
    <property type="molecule type" value="Genomic_DNA"/>
</dbReference>
<reference evidence="1 2" key="1">
    <citation type="submission" date="2015-01" db="EMBL/GenBank/DDBJ databases">
        <title>Evolution of Trichinella species and genotypes.</title>
        <authorList>
            <person name="Korhonen P.K."/>
            <person name="Edoardo P."/>
            <person name="Giuseppe L.R."/>
            <person name="Gasser R.B."/>
        </authorList>
    </citation>
    <scope>NUCLEOTIDE SEQUENCE [LARGE SCALE GENOMIC DNA]</scope>
    <source>
        <strain evidence="1">ISS120</strain>
    </source>
</reference>